<proteinExistence type="predicted"/>
<dbReference type="InterPro" id="IPR001810">
    <property type="entry name" value="F-box_dom"/>
</dbReference>
<feature type="domain" description="F-box" evidence="2">
    <location>
        <begin position="25"/>
        <end position="74"/>
    </location>
</feature>
<organism evidence="3 4">
    <name type="scientific">Escallonia rubra</name>
    <dbReference type="NCBI Taxonomy" id="112253"/>
    <lineage>
        <taxon>Eukaryota</taxon>
        <taxon>Viridiplantae</taxon>
        <taxon>Streptophyta</taxon>
        <taxon>Embryophyta</taxon>
        <taxon>Tracheophyta</taxon>
        <taxon>Spermatophyta</taxon>
        <taxon>Magnoliopsida</taxon>
        <taxon>eudicotyledons</taxon>
        <taxon>Gunneridae</taxon>
        <taxon>Pentapetalae</taxon>
        <taxon>asterids</taxon>
        <taxon>campanulids</taxon>
        <taxon>Escalloniales</taxon>
        <taxon>Escalloniaceae</taxon>
        <taxon>Escallonia</taxon>
    </lineage>
</organism>
<dbReference type="SUPFAM" id="SSF81383">
    <property type="entry name" value="F-box domain"/>
    <property type="match status" value="1"/>
</dbReference>
<dbReference type="PROSITE" id="PS50181">
    <property type="entry name" value="FBOX"/>
    <property type="match status" value="1"/>
</dbReference>
<feature type="region of interest" description="Disordered" evidence="1">
    <location>
        <begin position="1"/>
        <end position="27"/>
    </location>
</feature>
<dbReference type="Pfam" id="PF24758">
    <property type="entry name" value="LRR_At5g56370"/>
    <property type="match status" value="1"/>
</dbReference>
<reference evidence="3" key="1">
    <citation type="submission" date="2022-12" db="EMBL/GenBank/DDBJ databases">
        <title>Draft genome assemblies for two species of Escallonia (Escalloniales).</title>
        <authorList>
            <person name="Chanderbali A."/>
            <person name="Dervinis C."/>
            <person name="Anghel I."/>
            <person name="Soltis D."/>
            <person name="Soltis P."/>
            <person name="Zapata F."/>
        </authorList>
    </citation>
    <scope>NUCLEOTIDE SEQUENCE</scope>
    <source>
        <strain evidence="3">UCBG92.1500</strain>
        <tissue evidence="3">Leaf</tissue>
    </source>
</reference>
<dbReference type="InterPro" id="IPR053781">
    <property type="entry name" value="F-box_AtFBL13-like"/>
</dbReference>
<dbReference type="PANTHER" id="PTHR31900">
    <property type="entry name" value="F-BOX/RNI SUPERFAMILY PROTEIN-RELATED"/>
    <property type="match status" value="1"/>
</dbReference>
<dbReference type="InterPro" id="IPR006566">
    <property type="entry name" value="FBD"/>
</dbReference>
<dbReference type="InterPro" id="IPR036047">
    <property type="entry name" value="F-box-like_dom_sf"/>
</dbReference>
<comment type="caution">
    <text evidence="3">The sequence shown here is derived from an EMBL/GenBank/DDBJ whole genome shotgun (WGS) entry which is preliminary data.</text>
</comment>
<dbReference type="SMART" id="SM00579">
    <property type="entry name" value="FBD"/>
    <property type="match status" value="1"/>
</dbReference>
<dbReference type="EMBL" id="JAVXUO010001214">
    <property type="protein sequence ID" value="KAK2984818.1"/>
    <property type="molecule type" value="Genomic_DNA"/>
</dbReference>
<dbReference type="SUPFAM" id="SSF52047">
    <property type="entry name" value="RNI-like"/>
    <property type="match status" value="1"/>
</dbReference>
<dbReference type="Pfam" id="PF00646">
    <property type="entry name" value="F-box"/>
    <property type="match status" value="1"/>
</dbReference>
<dbReference type="AlphaFoldDB" id="A0AA88REQ1"/>
<sequence length="469" mass="52725">MPESPNKKPRLTLSDLKPIPNNNGEDRLSDLPDSILTEILSYIPTKNAVATSILSKRWTVSLWSSLPDLSFRDNLLLHEDDGNPIPSASQVTKFTAFIDRVIRLREVPHVRRVALHITTAVDPAAISQWICSLVGLNLRELDLFVLRKDKEITLPECLYTCESLERLRFDSSLKIKIPRKVVCFPNLKVLSVDWFFRKNNDITKKLFSRCPVLEDLSIMGTMEEECRVRIRIAAPALKRLRMKLQCSENDPNACKVEINAPNLKSLDLCGNFLAAYSVTNSPLVAEASIDVRRCSTMSLTNLGKHAYGLLASISTSVESLSASCFTCAALNVARCDGLPMFPNLMHLELGVAKSCSWKLPEKLLYNSPCLDVLSLKVEELYYSLPQKIKWKPPKSMPCFLASRLNTFEICGFKGGKHEWEALAYFSNNAKALNKIRIGFQGLQPEELSALRKNLLLYVRGSKACKIEFS</sequence>
<name>A0AA88REQ1_9ASTE</name>
<keyword evidence="4" id="KW-1185">Reference proteome</keyword>
<dbReference type="InterPro" id="IPR032675">
    <property type="entry name" value="LRR_dom_sf"/>
</dbReference>
<dbReference type="InterPro" id="IPR050232">
    <property type="entry name" value="FBL13/AtMIF1-like"/>
</dbReference>
<dbReference type="InterPro" id="IPR055411">
    <property type="entry name" value="LRR_FXL15/At3g58940/PEG3-like"/>
</dbReference>
<dbReference type="Proteomes" id="UP001187471">
    <property type="component" value="Unassembled WGS sequence"/>
</dbReference>
<gene>
    <name evidence="3" type="ORF">RJ640_004643</name>
</gene>
<dbReference type="Gene3D" id="3.80.10.10">
    <property type="entry name" value="Ribonuclease Inhibitor"/>
    <property type="match status" value="1"/>
</dbReference>
<evidence type="ECO:0000259" key="2">
    <source>
        <dbReference type="PROSITE" id="PS50181"/>
    </source>
</evidence>
<evidence type="ECO:0000256" key="1">
    <source>
        <dbReference type="SAM" id="MobiDB-lite"/>
    </source>
</evidence>
<dbReference type="Pfam" id="PF08387">
    <property type="entry name" value="FBD"/>
    <property type="match status" value="1"/>
</dbReference>
<evidence type="ECO:0000313" key="4">
    <source>
        <dbReference type="Proteomes" id="UP001187471"/>
    </source>
</evidence>
<evidence type="ECO:0000313" key="3">
    <source>
        <dbReference type="EMBL" id="KAK2984818.1"/>
    </source>
</evidence>
<protein>
    <recommendedName>
        <fullName evidence="2">F-box domain-containing protein</fullName>
    </recommendedName>
</protein>
<dbReference type="PANTHER" id="PTHR31900:SF34">
    <property type="entry name" value="EMB|CAB62440.1-RELATED"/>
    <property type="match status" value="1"/>
</dbReference>
<accession>A0AA88REQ1</accession>
<dbReference type="CDD" id="cd22160">
    <property type="entry name" value="F-box_AtFBL13-like"/>
    <property type="match status" value="1"/>
</dbReference>